<reference evidence="1" key="1">
    <citation type="journal article" date="2020" name="Stud. Mycol.">
        <title>101 Dothideomycetes genomes: a test case for predicting lifestyles and emergence of pathogens.</title>
        <authorList>
            <person name="Haridas S."/>
            <person name="Albert R."/>
            <person name="Binder M."/>
            <person name="Bloem J."/>
            <person name="Labutti K."/>
            <person name="Salamov A."/>
            <person name="Andreopoulos B."/>
            <person name="Baker S."/>
            <person name="Barry K."/>
            <person name="Bills G."/>
            <person name="Bluhm B."/>
            <person name="Cannon C."/>
            <person name="Castanera R."/>
            <person name="Culley D."/>
            <person name="Daum C."/>
            <person name="Ezra D."/>
            <person name="Gonzalez J."/>
            <person name="Henrissat B."/>
            <person name="Kuo A."/>
            <person name="Liang C."/>
            <person name="Lipzen A."/>
            <person name="Lutzoni F."/>
            <person name="Magnuson J."/>
            <person name="Mondo S."/>
            <person name="Nolan M."/>
            <person name="Ohm R."/>
            <person name="Pangilinan J."/>
            <person name="Park H.-J."/>
            <person name="Ramirez L."/>
            <person name="Alfaro M."/>
            <person name="Sun H."/>
            <person name="Tritt A."/>
            <person name="Yoshinaga Y."/>
            <person name="Zwiers L.-H."/>
            <person name="Turgeon B."/>
            <person name="Goodwin S."/>
            <person name="Spatafora J."/>
            <person name="Crous P."/>
            <person name="Grigoriev I."/>
        </authorList>
    </citation>
    <scope>NUCLEOTIDE SEQUENCE</scope>
    <source>
        <strain evidence="1">CBS 279.74</strain>
    </source>
</reference>
<dbReference type="PANTHER" id="PTHR46014:SF1">
    <property type="entry name" value="TETRATRICOPEPTIDE REPEAT PROTEIN 1"/>
    <property type="match status" value="1"/>
</dbReference>
<dbReference type="InterPro" id="IPR052769">
    <property type="entry name" value="TPR_domain_protein"/>
</dbReference>
<name>A0A6G1K288_9PLEO</name>
<accession>A0A6G1K288</accession>
<gene>
    <name evidence="1" type="ORF">K504DRAFT_58220</name>
</gene>
<dbReference type="PANTHER" id="PTHR46014">
    <property type="entry name" value="TETRATRICOPEPTIDE REPEAT PROTEIN 1"/>
    <property type="match status" value="1"/>
</dbReference>
<dbReference type="AlphaFoldDB" id="A0A6G1K288"/>
<keyword evidence="2" id="KW-1185">Reference proteome</keyword>
<dbReference type="SUPFAM" id="SSF48452">
    <property type="entry name" value="TPR-like"/>
    <property type="match status" value="1"/>
</dbReference>
<proteinExistence type="predicted"/>
<sequence>MTDLQLQSLGMRGSARCVYRKSLAAPEAVGECECPAKPHAYVTFNPFCCLSTFFPLQKLLLIFLRIVPTFNIYSLIICCACKPSLDTTHPSVIPRLHNMSSIPPPKDTDNVDTLDSTPLEIFPLEEETHLLSEAHSEKTSANKTFASGDYSSAVQGYEKALASCPTYLEYDIAVLRSNIAACHIKLLEWKDAVESATQALDALDRIDPPRIATKEDEEGKGHIEEVDDAIEVRIAALTRTGKAINDVHKMRTKALLRRAKARREVGGWSSLQGSLEDYQALSKPPNVLTGLDREAVNKALKELPLALDEAKDREMKEMLGKLKQLGNGLLKPFGLSTDSFQFTKDEKSGGYSMGFNQGG</sequence>
<dbReference type="EMBL" id="MU005775">
    <property type="protein sequence ID" value="KAF2706507.1"/>
    <property type="molecule type" value="Genomic_DNA"/>
</dbReference>
<evidence type="ECO:0000313" key="2">
    <source>
        <dbReference type="Proteomes" id="UP000799428"/>
    </source>
</evidence>
<dbReference type="Proteomes" id="UP000799428">
    <property type="component" value="Unassembled WGS sequence"/>
</dbReference>
<dbReference type="OrthoDB" id="1872379at2759"/>
<dbReference type="InterPro" id="IPR011990">
    <property type="entry name" value="TPR-like_helical_dom_sf"/>
</dbReference>
<protein>
    <recommendedName>
        <fullName evidence="3">Tetratricopeptide repeat protein 1</fullName>
    </recommendedName>
</protein>
<evidence type="ECO:0008006" key="3">
    <source>
        <dbReference type="Google" id="ProtNLM"/>
    </source>
</evidence>
<evidence type="ECO:0000313" key="1">
    <source>
        <dbReference type="EMBL" id="KAF2706507.1"/>
    </source>
</evidence>
<organism evidence="1 2">
    <name type="scientific">Pleomassaria siparia CBS 279.74</name>
    <dbReference type="NCBI Taxonomy" id="1314801"/>
    <lineage>
        <taxon>Eukaryota</taxon>
        <taxon>Fungi</taxon>
        <taxon>Dikarya</taxon>
        <taxon>Ascomycota</taxon>
        <taxon>Pezizomycotina</taxon>
        <taxon>Dothideomycetes</taxon>
        <taxon>Pleosporomycetidae</taxon>
        <taxon>Pleosporales</taxon>
        <taxon>Pleomassariaceae</taxon>
        <taxon>Pleomassaria</taxon>
    </lineage>
</organism>
<dbReference type="Gene3D" id="1.25.40.10">
    <property type="entry name" value="Tetratricopeptide repeat domain"/>
    <property type="match status" value="1"/>
</dbReference>